<dbReference type="AlphaFoldDB" id="A0A4R9BP85"/>
<gene>
    <name evidence="3" type="ORF">E3T61_13245</name>
</gene>
<dbReference type="InterPro" id="IPR003474">
    <property type="entry name" value="Glcn_transporter"/>
</dbReference>
<keyword evidence="2" id="KW-0472">Membrane</keyword>
<feature type="transmembrane region" description="Helical" evidence="2">
    <location>
        <begin position="382"/>
        <end position="410"/>
    </location>
</feature>
<feature type="transmembrane region" description="Helical" evidence="2">
    <location>
        <begin position="462"/>
        <end position="487"/>
    </location>
</feature>
<dbReference type="GO" id="GO:0015128">
    <property type="term" value="F:gluconate transmembrane transporter activity"/>
    <property type="evidence" value="ECO:0007669"/>
    <property type="project" value="InterPro"/>
</dbReference>
<dbReference type="NCBIfam" id="TIGR00791">
    <property type="entry name" value="gntP"/>
    <property type="match status" value="1"/>
</dbReference>
<dbReference type="GO" id="GO:0005886">
    <property type="term" value="C:plasma membrane"/>
    <property type="evidence" value="ECO:0007669"/>
    <property type="project" value="TreeGrafter"/>
</dbReference>
<dbReference type="RefSeq" id="WP_134641315.1">
    <property type="nucleotide sequence ID" value="NZ_SOHM01000030.1"/>
</dbReference>
<evidence type="ECO:0000313" key="3">
    <source>
        <dbReference type="EMBL" id="TFD88070.1"/>
    </source>
</evidence>
<evidence type="ECO:0000313" key="4">
    <source>
        <dbReference type="Proteomes" id="UP000298468"/>
    </source>
</evidence>
<dbReference type="PIRSF" id="PIRSF002746">
    <property type="entry name" value="Gluconate_transporter"/>
    <property type="match status" value="1"/>
</dbReference>
<keyword evidence="2" id="KW-0812">Transmembrane</keyword>
<proteinExistence type="predicted"/>
<feature type="transmembrane region" description="Helical" evidence="2">
    <location>
        <begin position="6"/>
        <end position="22"/>
    </location>
</feature>
<accession>A0A4R9BP85</accession>
<feature type="transmembrane region" description="Helical" evidence="2">
    <location>
        <begin position="301"/>
        <end position="325"/>
    </location>
</feature>
<name>A0A4R9BP85_9MICO</name>
<protein>
    <submittedName>
        <fullName evidence="3">GntP family transporter</fullName>
    </submittedName>
</protein>
<sequence>MNTAILLGIAAGGIALLLVLIIRFKVQAFVALLLVSLLVALAAGIPLTTIPATEDAPERLGVIQTIVAGMGGTLGTVAILVALGAMLGRLIEVSGGAASLAGKFTTLLGPKRVSAALTAAALVLAIPVFFDVGFIILVPIIYGFCKIAGVNPVKFGLPVAGIMLAVHVAVPPHPGIVGGSALLGTDLGWVTIIGLAVAVPLGFLAHFVSKLLNRREFTMLPATAVQFAQFGTDSTGSTGGADASTGGGSPAGSTRTGTLTKTEAPPTAGTILTLILVPLALIMSGTLAATLLPLGDPLRPLFAFIGAPIFALLVALLLAFYLLTVRRGWSLAHTGDVLEAALPPAAIVILVTGAGGAFAKVLTESGIGTALSDALTATGLPILVLAFLISLVLRVSQGSATVAILSTAGLIAENVAASDYSVIQVALITLSVAFGALGLSHVNDSGFWVVTRYLGLSVADGLRTWTVLTTVLGVAGFLIVALLWLVVGAAGA</sequence>
<feature type="transmembrane region" description="Helical" evidence="2">
    <location>
        <begin position="29"/>
        <end position="50"/>
    </location>
</feature>
<evidence type="ECO:0000256" key="1">
    <source>
        <dbReference type="SAM" id="MobiDB-lite"/>
    </source>
</evidence>
<dbReference type="NCBIfam" id="NF007332">
    <property type="entry name" value="PRK09821.1"/>
    <property type="match status" value="1"/>
</dbReference>
<feature type="region of interest" description="Disordered" evidence="1">
    <location>
        <begin position="234"/>
        <end position="263"/>
    </location>
</feature>
<keyword evidence="4" id="KW-1185">Reference proteome</keyword>
<comment type="caution">
    <text evidence="3">The sequence shown here is derived from an EMBL/GenBank/DDBJ whole genome shotgun (WGS) entry which is preliminary data.</text>
</comment>
<keyword evidence="2" id="KW-1133">Transmembrane helix</keyword>
<feature type="transmembrane region" description="Helical" evidence="2">
    <location>
        <begin position="62"/>
        <end position="83"/>
    </location>
</feature>
<feature type="transmembrane region" description="Helical" evidence="2">
    <location>
        <begin position="422"/>
        <end position="442"/>
    </location>
</feature>
<feature type="transmembrane region" description="Helical" evidence="2">
    <location>
        <begin position="271"/>
        <end position="295"/>
    </location>
</feature>
<evidence type="ECO:0000256" key="2">
    <source>
        <dbReference type="SAM" id="Phobius"/>
    </source>
</evidence>
<dbReference type="Pfam" id="PF02447">
    <property type="entry name" value="GntP_permease"/>
    <property type="match status" value="2"/>
</dbReference>
<organism evidence="3 4">
    <name type="scientific">Cryobacterium lactosi</name>
    <dbReference type="NCBI Taxonomy" id="1259202"/>
    <lineage>
        <taxon>Bacteria</taxon>
        <taxon>Bacillati</taxon>
        <taxon>Actinomycetota</taxon>
        <taxon>Actinomycetes</taxon>
        <taxon>Micrococcales</taxon>
        <taxon>Microbacteriaceae</taxon>
        <taxon>Cryobacterium</taxon>
    </lineage>
</organism>
<feature type="transmembrane region" description="Helical" evidence="2">
    <location>
        <begin position="115"/>
        <end position="143"/>
    </location>
</feature>
<dbReference type="PANTHER" id="PTHR30354">
    <property type="entry name" value="GNT FAMILY GLUCONATE TRANSPORTER"/>
    <property type="match status" value="1"/>
</dbReference>
<dbReference type="OrthoDB" id="4325159at2"/>
<feature type="transmembrane region" description="Helical" evidence="2">
    <location>
        <begin position="155"/>
        <end position="175"/>
    </location>
</feature>
<dbReference type="PANTHER" id="PTHR30354:SF25">
    <property type="entry name" value="INNER MEMBRANE PERMEASE YGBN"/>
    <property type="match status" value="1"/>
</dbReference>
<feature type="compositionally biased region" description="Low complexity" evidence="1">
    <location>
        <begin position="234"/>
        <end position="244"/>
    </location>
</feature>
<dbReference type="Proteomes" id="UP000298468">
    <property type="component" value="Unassembled WGS sequence"/>
</dbReference>
<reference evidence="3 4" key="1">
    <citation type="submission" date="2019-03" db="EMBL/GenBank/DDBJ databases">
        <title>Genomics of glacier-inhabiting Cryobacterium strains.</title>
        <authorList>
            <person name="Liu Q."/>
            <person name="Xin Y.-H."/>
        </authorList>
    </citation>
    <scope>NUCLEOTIDE SEQUENCE [LARGE SCALE GENOMIC DNA]</scope>
    <source>
        <strain evidence="3 4">Sr59</strain>
    </source>
</reference>
<feature type="transmembrane region" description="Helical" evidence="2">
    <location>
        <begin position="337"/>
        <end position="362"/>
    </location>
</feature>
<feature type="transmembrane region" description="Helical" evidence="2">
    <location>
        <begin position="90"/>
        <end position="109"/>
    </location>
</feature>
<feature type="transmembrane region" description="Helical" evidence="2">
    <location>
        <begin position="187"/>
        <end position="209"/>
    </location>
</feature>
<dbReference type="EMBL" id="SOHM01000030">
    <property type="protein sequence ID" value="TFD88070.1"/>
    <property type="molecule type" value="Genomic_DNA"/>
</dbReference>